<dbReference type="Gene3D" id="3.10.20.580">
    <property type="match status" value="1"/>
</dbReference>
<comment type="subcellular location">
    <subcellularLocation>
        <location evidence="9">Cytoplasm</location>
    </subcellularLocation>
</comment>
<dbReference type="GO" id="GO:0004521">
    <property type="term" value="F:RNA endonuclease activity"/>
    <property type="evidence" value="ECO:0007669"/>
    <property type="project" value="UniProtKB-UniRule"/>
</dbReference>
<feature type="binding site" evidence="12">
    <location>
        <position position="61"/>
    </location>
    <ligand>
        <name>Ca(2+)</name>
        <dbReference type="ChEBI" id="CHEBI:29108"/>
    </ligand>
</feature>
<comment type="function">
    <text evidence="9">An RNase that has 5'-3' exonuclease and possibly endonuclease activity. Involved in maturation of rRNA and in some organisms also mRNA maturation and/or decay.</text>
</comment>
<keyword evidence="15" id="KW-1185">Reference proteome</keyword>
<feature type="binding site" evidence="12">
    <location>
        <position position="89"/>
    </location>
    <ligand>
        <name>Zn(2+)</name>
        <dbReference type="ChEBI" id="CHEBI:29105"/>
        <label>1</label>
        <note>catalytic</note>
    </ligand>
</feature>
<evidence type="ECO:0000313" key="14">
    <source>
        <dbReference type="EMBL" id="MBB6334414.1"/>
    </source>
</evidence>
<proteinExistence type="inferred from homology"/>
<dbReference type="PANTHER" id="PTHR43694:SF1">
    <property type="entry name" value="RIBONUCLEASE J"/>
    <property type="match status" value="1"/>
</dbReference>
<reference evidence="14" key="1">
    <citation type="submission" date="2020-08" db="EMBL/GenBank/DDBJ databases">
        <title>Sequencing the genomes of 1000 actinobacteria strains.</title>
        <authorList>
            <person name="Klenk H.-P."/>
        </authorList>
    </citation>
    <scope>NUCLEOTIDE SEQUENCE</scope>
    <source>
        <strain evidence="14">DSM 10695</strain>
    </source>
</reference>
<dbReference type="Gene3D" id="3.40.50.10710">
    <property type="entry name" value="Metallo-hydrolase/oxidoreductase"/>
    <property type="match status" value="1"/>
</dbReference>
<feature type="binding site" evidence="12">
    <location>
        <position position="86"/>
    </location>
    <ligand>
        <name>Zn(2+)</name>
        <dbReference type="ChEBI" id="CHEBI:29105"/>
        <label>1</label>
        <note>catalytic</note>
    </ligand>
</feature>
<dbReference type="CDD" id="cd07714">
    <property type="entry name" value="RNaseJ_MBL-fold"/>
    <property type="match status" value="1"/>
</dbReference>
<keyword evidence="2 9" id="KW-0540">Nuclease</keyword>
<dbReference type="GO" id="GO:0004534">
    <property type="term" value="F:5'-3' RNA exonuclease activity"/>
    <property type="evidence" value="ECO:0007669"/>
    <property type="project" value="UniProtKB-UniRule"/>
</dbReference>
<evidence type="ECO:0000256" key="2">
    <source>
        <dbReference type="ARBA" id="ARBA00022722"/>
    </source>
</evidence>
<evidence type="ECO:0000256" key="6">
    <source>
        <dbReference type="ARBA" id="ARBA00022833"/>
    </source>
</evidence>
<dbReference type="HAMAP" id="MF_01491">
    <property type="entry name" value="RNase_J_bact"/>
    <property type="match status" value="1"/>
</dbReference>
<feature type="binding site" evidence="11">
    <location>
        <begin position="243"/>
        <end position="245"/>
    </location>
    <ligand>
        <name>substrate</name>
    </ligand>
</feature>
<dbReference type="EC" id="3.1.-.-" evidence="9"/>
<dbReference type="GO" id="GO:0006364">
    <property type="term" value="P:rRNA processing"/>
    <property type="evidence" value="ECO:0007669"/>
    <property type="project" value="UniProtKB-UniRule"/>
</dbReference>
<comment type="similarity">
    <text evidence="9">Belongs to the metallo-beta-lactamase superfamily. RNA-metabolizing metallo-beta-lactamase-like family. Bacterial RNase J subfamily.</text>
</comment>
<dbReference type="InterPro" id="IPR001279">
    <property type="entry name" value="Metallo-B-lactamas"/>
</dbReference>
<dbReference type="GO" id="GO:0003723">
    <property type="term" value="F:RNA binding"/>
    <property type="evidence" value="ECO:0007669"/>
    <property type="project" value="UniProtKB-UniRule"/>
</dbReference>
<feature type="active site" description="Proton donor" evidence="10">
    <location>
        <position position="206"/>
    </location>
</feature>
<feature type="active site" description="Proton acceptor" evidence="10">
    <location>
        <position position="379"/>
    </location>
</feature>
<dbReference type="InterPro" id="IPR011108">
    <property type="entry name" value="RMMBL"/>
</dbReference>
<evidence type="ECO:0000256" key="8">
    <source>
        <dbReference type="ARBA" id="ARBA00022884"/>
    </source>
</evidence>
<evidence type="ECO:0000256" key="9">
    <source>
        <dbReference type="HAMAP-Rule" id="MF_01491"/>
    </source>
</evidence>
<keyword evidence="3 12" id="KW-0479">Metal-binding</keyword>
<feature type="binding site" evidence="12">
    <location>
        <position position="59"/>
    </location>
    <ligand>
        <name>Ca(2+)</name>
        <dbReference type="ChEBI" id="CHEBI:29108"/>
    </ligand>
</feature>
<dbReference type="Pfam" id="PF07521">
    <property type="entry name" value="RMMBL"/>
    <property type="match status" value="1"/>
</dbReference>
<dbReference type="Pfam" id="PF17770">
    <property type="entry name" value="RNase_J_C"/>
    <property type="match status" value="1"/>
</dbReference>
<evidence type="ECO:0000256" key="3">
    <source>
        <dbReference type="ARBA" id="ARBA00022723"/>
    </source>
</evidence>
<evidence type="ECO:0000256" key="7">
    <source>
        <dbReference type="ARBA" id="ARBA00022839"/>
    </source>
</evidence>
<dbReference type="Gene3D" id="3.60.15.10">
    <property type="entry name" value="Ribonuclease Z/Hydroxyacylglutathione hydrolase-like"/>
    <property type="match status" value="1"/>
</dbReference>
<evidence type="ECO:0000256" key="10">
    <source>
        <dbReference type="PIRSR" id="PIRSR004803-1"/>
    </source>
</evidence>
<comment type="subunit">
    <text evidence="9">Homodimer, may be a subunit of the RNA degradosome.</text>
</comment>
<keyword evidence="9" id="KW-0698">rRNA processing</keyword>
<feature type="binding site" evidence="12">
    <location>
        <position position="84"/>
    </location>
    <ligand>
        <name>Zn(2+)</name>
        <dbReference type="ChEBI" id="CHEBI:29105"/>
        <label>1</label>
        <note>catalytic</note>
    </ligand>
</feature>
<dbReference type="InterPro" id="IPR004613">
    <property type="entry name" value="RNase_J"/>
</dbReference>
<evidence type="ECO:0000256" key="12">
    <source>
        <dbReference type="PIRSR" id="PIRSR004803-3"/>
    </source>
</evidence>
<dbReference type="SMART" id="SM00849">
    <property type="entry name" value="Lactamase_B"/>
    <property type="match status" value="1"/>
</dbReference>
<keyword evidence="12" id="KW-0106">Calcium</keyword>
<dbReference type="InterPro" id="IPR030854">
    <property type="entry name" value="RNase_J_bac"/>
</dbReference>
<evidence type="ECO:0000256" key="11">
    <source>
        <dbReference type="PIRSR" id="PIRSR004803-2"/>
    </source>
</evidence>
<dbReference type="GO" id="GO:0005737">
    <property type="term" value="C:cytoplasm"/>
    <property type="evidence" value="ECO:0007669"/>
    <property type="project" value="UniProtKB-SubCell"/>
</dbReference>
<keyword evidence="6 12" id="KW-0862">Zinc</keyword>
<dbReference type="Pfam" id="PF22505">
    <property type="entry name" value="RNase_J_b_CASP"/>
    <property type="match status" value="1"/>
</dbReference>
<dbReference type="EMBL" id="JACHMK010000001">
    <property type="protein sequence ID" value="MBB6334414.1"/>
    <property type="molecule type" value="Genomic_DNA"/>
</dbReference>
<dbReference type="InterPro" id="IPR036866">
    <property type="entry name" value="RibonucZ/Hydroxyglut_hydro"/>
</dbReference>
<dbReference type="InterPro" id="IPR042173">
    <property type="entry name" value="RNase_J_2"/>
</dbReference>
<feature type="binding site" evidence="12">
    <location>
        <position position="454"/>
    </location>
    <ligand>
        <name>Ca(2+)</name>
        <dbReference type="ChEBI" id="CHEBI:29108"/>
    </ligand>
</feature>
<comment type="cofactor">
    <cofactor evidence="12">
        <name>Ca(2+)</name>
        <dbReference type="ChEBI" id="CHEBI:29108"/>
    </cofactor>
    <text evidence="12">Binds 1 Ca(2+) cation per subunit. Seen in 1 crystal structure, it is not clear if it is physiologically important.</text>
</comment>
<dbReference type="PANTHER" id="PTHR43694">
    <property type="entry name" value="RIBONUCLEASE J"/>
    <property type="match status" value="1"/>
</dbReference>
<dbReference type="PIRSF" id="PIRSF004803">
    <property type="entry name" value="RnjA"/>
    <property type="match status" value="1"/>
</dbReference>
<evidence type="ECO:0000313" key="15">
    <source>
        <dbReference type="Proteomes" id="UP000617426"/>
    </source>
</evidence>
<name>A0A923IZ75_9ACTO</name>
<sequence length="563" mass="60536">MKPLYENLSEPAPLEDGALRVIPLGGLGEVGRNMNVLEFEGKLLIVDCGVLFPEVYQPGVDLILPDFSWIADRLDDVAGLVLTHGHEDHIGAVPYLAKLRDDIPTYGSDLTLAFTEPKLREHRLPAADMHVVKSGDRVKVGPFDLEFIQVTHSIPDALAVCVRTSAGTVVITGDFKIDHQPLDGRKTDLAALGRIGSEGVDLFMIDSTNSEVPGFIPSEREIGPVLDRIVDEAEGQVVVASFASHVHRVQQVMNAAAKAGRRVALVGRSMERNMRIAAEKGYLVVPEGLIVDAGTLAELPANERLYMATGSQGEPMAALARMSSGSHKFVNLEAGDTVIIAASLIPGNETDVNRVINDLTRLGAKVFHRGNAKVHVSGHACQGELLTFYNLVAPRNVMPIHGELRHLVANGQLAVSTGVGADHVVLGDGGTTVDLVDGRARISGQVPCELVFVDGKSIGEISEEELEIRRVLGSEGFISVYAVVEHDSGMVLSGPTIKAIGMAEDDSVFEEILPDVDAALKDAAAPGGKDPYVLQQAMRRVIGRWVARRLRRRPMIVPVVVEQ</sequence>
<evidence type="ECO:0000256" key="1">
    <source>
        <dbReference type="ARBA" id="ARBA00022490"/>
    </source>
</evidence>
<feature type="binding site" evidence="12">
    <location>
        <position position="88"/>
    </location>
    <ligand>
        <name>Zn(2+)</name>
        <dbReference type="ChEBI" id="CHEBI:29105"/>
        <label>1</label>
        <note>catalytic</note>
    </ligand>
</feature>
<dbReference type="Pfam" id="PF00753">
    <property type="entry name" value="Lactamase_B"/>
    <property type="match status" value="1"/>
</dbReference>
<feature type="binding site" evidence="12">
    <location>
        <position position="174"/>
    </location>
    <ligand>
        <name>Zn(2+)</name>
        <dbReference type="ChEBI" id="CHEBI:29105"/>
        <label>1</label>
        <note>catalytic</note>
    </ligand>
</feature>
<keyword evidence="1 9" id="KW-0963">Cytoplasm</keyword>
<dbReference type="GO" id="GO:0008270">
    <property type="term" value="F:zinc ion binding"/>
    <property type="evidence" value="ECO:0007669"/>
    <property type="project" value="InterPro"/>
</dbReference>
<dbReference type="RefSeq" id="WP_184452334.1">
    <property type="nucleotide sequence ID" value="NZ_JACHMK010000001.1"/>
</dbReference>
<feature type="binding site" evidence="12">
    <location>
        <position position="401"/>
    </location>
    <ligand>
        <name>Zn(2+)</name>
        <dbReference type="ChEBI" id="CHEBI:29105"/>
        <label>1</label>
        <note>catalytic</note>
    </ligand>
</feature>
<dbReference type="NCBIfam" id="TIGR00649">
    <property type="entry name" value="MG423"/>
    <property type="match status" value="1"/>
</dbReference>
<feature type="binding site" evidence="9 11">
    <location>
        <begin position="375"/>
        <end position="379"/>
    </location>
    <ligand>
        <name>substrate</name>
    </ligand>
</feature>
<dbReference type="Proteomes" id="UP000617426">
    <property type="component" value="Unassembled WGS sequence"/>
</dbReference>
<dbReference type="InterPro" id="IPR041636">
    <property type="entry name" value="RNase_J_C"/>
</dbReference>
<organism evidence="14 15">
    <name type="scientific">Schaalia hyovaginalis</name>
    <dbReference type="NCBI Taxonomy" id="29316"/>
    <lineage>
        <taxon>Bacteria</taxon>
        <taxon>Bacillati</taxon>
        <taxon>Actinomycetota</taxon>
        <taxon>Actinomycetes</taxon>
        <taxon>Actinomycetales</taxon>
        <taxon>Actinomycetaceae</taxon>
        <taxon>Schaalia</taxon>
    </lineage>
</organism>
<keyword evidence="8 9" id="KW-0694">RNA-binding</keyword>
<evidence type="ECO:0000256" key="4">
    <source>
        <dbReference type="ARBA" id="ARBA00022759"/>
    </source>
</evidence>
<comment type="caution">
    <text evidence="14">The sequence shown here is derived from an EMBL/GenBank/DDBJ whole genome shotgun (WGS) entry which is preliminary data.</text>
</comment>
<evidence type="ECO:0000259" key="13">
    <source>
        <dbReference type="SMART" id="SM00849"/>
    </source>
</evidence>
<dbReference type="InterPro" id="IPR055132">
    <property type="entry name" value="RNase_J_b_CASP"/>
</dbReference>
<evidence type="ECO:0000256" key="5">
    <source>
        <dbReference type="ARBA" id="ARBA00022801"/>
    </source>
</evidence>
<gene>
    <name evidence="9" type="primary">rnj</name>
    <name evidence="14" type="ORF">HD592_000979</name>
</gene>
<protein>
    <recommendedName>
        <fullName evidence="9">Ribonuclease J</fullName>
        <shortName evidence="9">RNase J</shortName>
        <ecNumber evidence="9">3.1.-.-</ecNumber>
    </recommendedName>
</protein>
<dbReference type="AlphaFoldDB" id="A0A923IZ75"/>
<comment type="cofactor">
    <cofactor evidence="12">
        <name>Zn(2+)</name>
        <dbReference type="ChEBI" id="CHEBI:29105"/>
    </cofactor>
    <text evidence="12">Binds 2 Zn(2+) ions per subunit. It is not clear if Zn(2+) or Mg(2+) is physiologically important.</text>
</comment>
<dbReference type="SUPFAM" id="SSF56281">
    <property type="entry name" value="Metallo-hydrolase/oxidoreductase"/>
    <property type="match status" value="1"/>
</dbReference>
<keyword evidence="5 9" id="KW-0378">Hydrolase</keyword>
<keyword evidence="7 9" id="KW-0269">Exonuclease</keyword>
<feature type="binding site" evidence="12">
    <location>
        <position position="152"/>
    </location>
    <ligand>
        <name>Zn(2+)</name>
        <dbReference type="ChEBI" id="CHEBI:29105"/>
        <label>1</label>
        <note>catalytic</note>
    </ligand>
</feature>
<keyword evidence="4 9" id="KW-0255">Endonuclease</keyword>
<feature type="domain" description="Metallo-beta-lactamase" evidence="13">
    <location>
        <begin position="31"/>
        <end position="226"/>
    </location>
</feature>
<accession>A0A923IZ75</accession>